<accession>A0A8H7MYP1</accession>
<keyword evidence="2" id="KW-0862">Zinc</keyword>
<evidence type="ECO:0000256" key="5">
    <source>
        <dbReference type="ARBA" id="ARBA00023242"/>
    </source>
</evidence>
<dbReference type="PANTHER" id="PTHR47660:SF3">
    <property type="entry name" value="FINGER DOMAIN PROTEIN, PUTATIVE (AFU_ORTHOLOGUE AFUA_4G03310)-RELATED"/>
    <property type="match status" value="1"/>
</dbReference>
<feature type="compositionally biased region" description="Basic and acidic residues" evidence="6">
    <location>
        <begin position="1"/>
        <end position="10"/>
    </location>
</feature>
<dbReference type="GO" id="GO:0046872">
    <property type="term" value="F:metal ion binding"/>
    <property type="evidence" value="ECO:0007669"/>
    <property type="project" value="UniProtKB-KW"/>
</dbReference>
<evidence type="ECO:0000313" key="8">
    <source>
        <dbReference type="Proteomes" id="UP000616885"/>
    </source>
</evidence>
<sequence>MLNPERKSRVDVSAGDDLLGGEEPNLPIGEAESRETVSSSQRFPSVSTQKQAANASNLLLVPSEERRRVLLGASPGTPNSSSAAMHTANFVIRVLKSWARLVATHQVFKLPPFIHRLQLSEDGSIPAPLANCFTLVKMWSEHTQGSMDLVESTVLLEIQRLLREYVSYSETDLLAALQSLLLLLTILLFDLNQKDSPIAQPIEAELIVNVWDVKSSVASTGMLLDEEQSHVLPTWRKWALVSAKRRTIQALHHLEWAWSLVRGYPVLTCFELGPLPAPTAGYLWNENDELQWKQSYTRWLDVWKFGGSYKLGELFNIDPGDDLNSRTEMWLAEVDEFGMVLMAELNSVDV</sequence>
<keyword evidence="1" id="KW-0479">Metal-binding</keyword>
<evidence type="ECO:0000256" key="3">
    <source>
        <dbReference type="ARBA" id="ARBA00023015"/>
    </source>
</evidence>
<dbReference type="EMBL" id="JADCTT010000014">
    <property type="protein sequence ID" value="KAF9744731.1"/>
    <property type="molecule type" value="Genomic_DNA"/>
</dbReference>
<evidence type="ECO:0000256" key="2">
    <source>
        <dbReference type="ARBA" id="ARBA00022833"/>
    </source>
</evidence>
<comment type="caution">
    <text evidence="7">The sequence shown here is derived from an EMBL/GenBank/DDBJ whole genome shotgun (WGS) entry which is preliminary data.</text>
</comment>
<reference evidence="7" key="1">
    <citation type="submission" date="2020-10" db="EMBL/GenBank/DDBJ databases">
        <title>High-Quality Genome Resource of Clonostachys rosea strain S41 by Oxford Nanopore Long-Read Sequencing.</title>
        <authorList>
            <person name="Wang H."/>
        </authorList>
    </citation>
    <scope>NUCLEOTIDE SEQUENCE</scope>
    <source>
        <strain evidence="7">S41</strain>
    </source>
</reference>
<gene>
    <name evidence="7" type="ORF">IM811_005512</name>
</gene>
<dbReference type="AlphaFoldDB" id="A0A8H7MYP1"/>
<name>A0A8H7MYP1_BIOOC</name>
<evidence type="ECO:0000256" key="4">
    <source>
        <dbReference type="ARBA" id="ARBA00023163"/>
    </source>
</evidence>
<evidence type="ECO:0000256" key="6">
    <source>
        <dbReference type="SAM" id="MobiDB-lite"/>
    </source>
</evidence>
<dbReference type="PANTHER" id="PTHR47660">
    <property type="entry name" value="TRANSCRIPTION FACTOR WITH C2H2 AND ZN(2)-CYS(6) DNA BINDING DOMAIN (EUROFUNG)-RELATED-RELATED"/>
    <property type="match status" value="1"/>
</dbReference>
<evidence type="ECO:0000313" key="7">
    <source>
        <dbReference type="EMBL" id="KAF9744731.1"/>
    </source>
</evidence>
<evidence type="ECO:0008006" key="9">
    <source>
        <dbReference type="Google" id="ProtNLM"/>
    </source>
</evidence>
<evidence type="ECO:0000256" key="1">
    <source>
        <dbReference type="ARBA" id="ARBA00022723"/>
    </source>
</evidence>
<keyword evidence="4" id="KW-0804">Transcription</keyword>
<feature type="region of interest" description="Disordered" evidence="6">
    <location>
        <begin position="1"/>
        <end position="56"/>
    </location>
</feature>
<keyword evidence="5" id="KW-0539">Nucleus</keyword>
<proteinExistence type="predicted"/>
<protein>
    <recommendedName>
        <fullName evidence="9">Transcription factor domain-containing protein</fullName>
    </recommendedName>
</protein>
<feature type="compositionally biased region" description="Polar residues" evidence="6">
    <location>
        <begin position="36"/>
        <end position="56"/>
    </location>
</feature>
<keyword evidence="3" id="KW-0805">Transcription regulation</keyword>
<dbReference type="Proteomes" id="UP000616885">
    <property type="component" value="Unassembled WGS sequence"/>
</dbReference>
<organism evidence="7 8">
    <name type="scientific">Bionectria ochroleuca</name>
    <name type="common">Gliocladium roseum</name>
    <dbReference type="NCBI Taxonomy" id="29856"/>
    <lineage>
        <taxon>Eukaryota</taxon>
        <taxon>Fungi</taxon>
        <taxon>Dikarya</taxon>
        <taxon>Ascomycota</taxon>
        <taxon>Pezizomycotina</taxon>
        <taxon>Sordariomycetes</taxon>
        <taxon>Hypocreomycetidae</taxon>
        <taxon>Hypocreales</taxon>
        <taxon>Bionectriaceae</taxon>
        <taxon>Clonostachys</taxon>
    </lineage>
</organism>